<feature type="domain" description="L,D-TPase catalytic" evidence="3">
    <location>
        <begin position="130"/>
        <end position="248"/>
    </location>
</feature>
<dbReference type="EMBL" id="CP003219">
    <property type="protein sequence ID" value="AEW93044.1"/>
    <property type="molecule type" value="Genomic_DNA"/>
</dbReference>
<organism evidence="4 5">
    <name type="scientific">Streptantibioticus cattleyicolor (strain ATCC 35852 / DSM 46488 / JCM 4925 / NBRC 14057 / NRRL 8057)</name>
    <name type="common">Streptomyces cattleya</name>
    <dbReference type="NCBI Taxonomy" id="1003195"/>
    <lineage>
        <taxon>Bacteria</taxon>
        <taxon>Bacillati</taxon>
        <taxon>Actinomycetota</taxon>
        <taxon>Actinomycetes</taxon>
        <taxon>Kitasatosporales</taxon>
        <taxon>Streptomycetaceae</taxon>
        <taxon>Streptantibioticus</taxon>
    </lineage>
</organism>
<keyword evidence="5" id="KW-1185">Reference proteome</keyword>
<evidence type="ECO:0000259" key="3">
    <source>
        <dbReference type="Pfam" id="PF03734"/>
    </source>
</evidence>
<dbReference type="Proteomes" id="UP000007842">
    <property type="component" value="Chromosome"/>
</dbReference>
<dbReference type="PANTHER" id="PTHR38589:SF1">
    <property type="entry name" value="BLR0621 PROTEIN"/>
    <property type="match status" value="1"/>
</dbReference>
<evidence type="ECO:0000313" key="5">
    <source>
        <dbReference type="Proteomes" id="UP000007842"/>
    </source>
</evidence>
<dbReference type="RefSeq" id="WP_014141440.1">
    <property type="nucleotide sequence ID" value="NC_016111.1"/>
</dbReference>
<accession>F8JU32</accession>
<dbReference type="InterPro" id="IPR005490">
    <property type="entry name" value="LD_TPept_cat_dom"/>
</dbReference>
<dbReference type="HOGENOM" id="CLU_079606_0_0_11"/>
<evidence type="ECO:0000313" key="4">
    <source>
        <dbReference type="EMBL" id="AEW93044.1"/>
    </source>
</evidence>
<dbReference type="AlphaFoldDB" id="F8JU32"/>
<dbReference type="STRING" id="1003195.SCATT_06730"/>
<dbReference type="CDD" id="cd16913">
    <property type="entry name" value="YkuD_like"/>
    <property type="match status" value="1"/>
</dbReference>
<dbReference type="PATRIC" id="fig|1003195.11.peg.2273"/>
<feature type="signal peptide" evidence="2">
    <location>
        <begin position="1"/>
        <end position="18"/>
    </location>
</feature>
<dbReference type="eggNOG" id="COG3786">
    <property type="taxonomic scope" value="Bacteria"/>
</dbReference>
<dbReference type="OrthoDB" id="3868753at2"/>
<keyword evidence="2" id="KW-0732">Signal</keyword>
<proteinExistence type="predicted"/>
<name>F8JU32_STREN</name>
<accession>G8WTG1</accession>
<dbReference type="Pfam" id="PF03734">
    <property type="entry name" value="YkuD"/>
    <property type="match status" value="1"/>
</dbReference>
<dbReference type="GO" id="GO:0016740">
    <property type="term" value="F:transferase activity"/>
    <property type="evidence" value="ECO:0007669"/>
    <property type="project" value="InterPro"/>
</dbReference>
<protein>
    <recommendedName>
        <fullName evidence="3">L,D-TPase catalytic domain-containing protein</fullName>
    </recommendedName>
</protein>
<dbReference type="PANTHER" id="PTHR38589">
    <property type="entry name" value="BLR0621 PROTEIN"/>
    <property type="match status" value="1"/>
</dbReference>
<feature type="chain" id="PRO_5038826744" description="L,D-TPase catalytic domain-containing protein" evidence="2">
    <location>
        <begin position="19"/>
        <end position="257"/>
    </location>
</feature>
<evidence type="ECO:0000256" key="1">
    <source>
        <dbReference type="SAM" id="MobiDB-lite"/>
    </source>
</evidence>
<gene>
    <name evidence="4" type="ordered locus">SCATT_06730</name>
</gene>
<evidence type="ECO:0000256" key="2">
    <source>
        <dbReference type="SAM" id="SignalP"/>
    </source>
</evidence>
<dbReference type="KEGG" id="scy:SCATT_06730"/>
<feature type="region of interest" description="Disordered" evidence="1">
    <location>
        <begin position="21"/>
        <end position="74"/>
    </location>
</feature>
<dbReference type="KEGG" id="sct:SCAT_0664"/>
<sequence length="257" mass="26602">MPLLVLALLGVGALGTNALQSSPGGTDSVAAPSAAAAPGGPGGSAERPLRQRAPLSDPNLRPRQLPGIGPRTSAQIPADTRQALVVTGEGAGSWRSSATLWHRGDDGVWLQGPTWPAHNALRGWTDEHHEGDLHSPIGVFTLTAAGGLEPDPGTRLPYEQSSAFQAVGAGFEGEPLAGSFNYVIAIDYNRVPGTSPLDPRTPIGAGRGSGIWVHVDHQGPTHGCVALAGEHMVQLLRALDPADHPVIVMGDRASLQR</sequence>
<reference evidence="5" key="1">
    <citation type="submission" date="2011-12" db="EMBL/GenBank/DDBJ databases">
        <title>Complete genome sequence of Streptomyces cattleya strain DSM 46488.</title>
        <authorList>
            <person name="Ou H.-Y."/>
            <person name="Li P."/>
            <person name="Zhao C."/>
            <person name="O'Hagan D."/>
            <person name="Deng Z."/>
        </authorList>
    </citation>
    <scope>NUCLEOTIDE SEQUENCE [LARGE SCALE GENOMIC DNA]</scope>
    <source>
        <strain evidence="5">ATCC 35852 / DSM 46488 / JCM 4925 / NBRC 14057 / NRRL 8057</strain>
    </source>
</reference>